<feature type="transmembrane region" description="Helical" evidence="7">
    <location>
        <begin position="317"/>
        <end position="335"/>
    </location>
</feature>
<feature type="transmembrane region" description="Helical" evidence="7">
    <location>
        <begin position="141"/>
        <end position="164"/>
    </location>
</feature>
<organism evidence="9 10">
    <name type="scientific">Acanthaster planci</name>
    <name type="common">Crown-of-thorns starfish</name>
    <dbReference type="NCBI Taxonomy" id="133434"/>
    <lineage>
        <taxon>Eukaryota</taxon>
        <taxon>Metazoa</taxon>
        <taxon>Echinodermata</taxon>
        <taxon>Eleutherozoa</taxon>
        <taxon>Asterozoa</taxon>
        <taxon>Asteroidea</taxon>
        <taxon>Valvatacea</taxon>
        <taxon>Valvatida</taxon>
        <taxon>Acanthasteridae</taxon>
        <taxon>Acanthaster</taxon>
    </lineage>
</organism>
<dbReference type="PROSITE" id="PS50850">
    <property type="entry name" value="MFS"/>
    <property type="match status" value="1"/>
</dbReference>
<keyword evidence="3 7" id="KW-0812">Transmembrane</keyword>
<dbReference type="OrthoDB" id="370281at2759"/>
<keyword evidence="5 7" id="KW-0472">Membrane</keyword>
<dbReference type="InterPro" id="IPR020846">
    <property type="entry name" value="MFS_dom"/>
</dbReference>
<dbReference type="InterPro" id="IPR036259">
    <property type="entry name" value="MFS_trans_sf"/>
</dbReference>
<protein>
    <submittedName>
        <fullName evidence="10">Major facilitator superfamily domain-containing protein 8-like</fullName>
    </submittedName>
</protein>
<dbReference type="KEGG" id="aplc:110976104"/>
<gene>
    <name evidence="10" type="primary">LOC110976104</name>
</gene>
<dbReference type="PANTHER" id="PTHR23510">
    <property type="entry name" value="INNER MEMBRANE TRANSPORT PROTEIN YAJR"/>
    <property type="match status" value="1"/>
</dbReference>
<dbReference type="GeneID" id="110976104"/>
<feature type="domain" description="Major facilitator superfamily (MFS) profile" evidence="8">
    <location>
        <begin position="1"/>
        <end position="515"/>
    </location>
</feature>
<evidence type="ECO:0000256" key="7">
    <source>
        <dbReference type="SAM" id="Phobius"/>
    </source>
</evidence>
<feature type="transmembrane region" description="Helical" evidence="7">
    <location>
        <begin position="244"/>
        <end position="264"/>
    </location>
</feature>
<dbReference type="OMA" id="GTKMGWL"/>
<evidence type="ECO:0000313" key="9">
    <source>
        <dbReference type="Proteomes" id="UP000694845"/>
    </source>
</evidence>
<comment type="subcellular location">
    <subcellularLocation>
        <location evidence="1">Endomembrane system</location>
        <topology evidence="1">Multi-pass membrane protein</topology>
    </subcellularLocation>
</comment>
<proteinExistence type="predicted"/>
<reference evidence="10" key="1">
    <citation type="submission" date="2025-08" db="UniProtKB">
        <authorList>
            <consortium name="RefSeq"/>
        </authorList>
    </citation>
    <scope>IDENTIFICATION</scope>
</reference>
<evidence type="ECO:0000259" key="8">
    <source>
        <dbReference type="PROSITE" id="PS50850"/>
    </source>
</evidence>
<dbReference type="InterPro" id="IPR051068">
    <property type="entry name" value="MFS_Domain-Containing_Protein"/>
</dbReference>
<feature type="transmembrane region" description="Helical" evidence="7">
    <location>
        <begin position="427"/>
        <end position="449"/>
    </location>
</feature>
<sequence length="570" mass="61632">MATLQVDPASNTNFLGFTVASFGLAQCFGSLLFGWWADYFKSVKRALIYSAGLTLIGNLVYFAADFVPNNGRWVVLAGRFFIGLGAGDVALGRTYVASATTVRERTDAVALMSACISIGYITGPLLQTAFATIGYPGWAFLNMYSVPVLFSAVIGVGNIALLAIKFKDSPVADRLSAKQEESRRKSKVGENLVSKEDADKIEKAVRGLTEDGNHNNGDVKKRSSTTSGWSQSLDDEEDNAKLDIVAVIVINILFCVTSFVFSALDTVGTALVMDEYGLIQDKAILYQGLLLASVAFQFIIVVLLLKPLKKLLSERAIFLMGFVIAAVGMFIMLPWGDTFLSDISAAENQDLFDQFLGGINPWPEICGVSESAGALSAILPAQGAGNQAVGIFSGPVDTGSSNLTYGVCWELYEWCCWSPRLYISQYLIGFLLSMGVSYGFCFIMASTIYSKVLGLKNQGKMMGYLTAAGSLSRIVGPIYMGQMYGAFGPRLSFAIILAMLVVSVFLCAWNYSRFVPFGMKEIYQVHFSDMEAYLARQNKGEQGEGEEGGASGKDKGTSDGVYVTIEDTNL</sequence>
<dbReference type="Gene3D" id="1.20.1250.20">
    <property type="entry name" value="MFS general substrate transporter like domains"/>
    <property type="match status" value="2"/>
</dbReference>
<dbReference type="Pfam" id="PF07690">
    <property type="entry name" value="MFS_1"/>
    <property type="match status" value="1"/>
</dbReference>
<dbReference type="RefSeq" id="XP_022084805.1">
    <property type="nucleotide sequence ID" value="XM_022229113.1"/>
</dbReference>
<feature type="transmembrane region" description="Helical" evidence="7">
    <location>
        <begin position="491"/>
        <end position="511"/>
    </location>
</feature>
<feature type="transmembrane region" description="Helical" evidence="7">
    <location>
        <begin position="108"/>
        <end position="135"/>
    </location>
</feature>
<evidence type="ECO:0000313" key="10">
    <source>
        <dbReference type="RefSeq" id="XP_022084805.1"/>
    </source>
</evidence>
<feature type="transmembrane region" description="Helical" evidence="7">
    <location>
        <begin position="14"/>
        <end position="34"/>
    </location>
</feature>
<feature type="transmembrane region" description="Helical" evidence="7">
    <location>
        <begin position="76"/>
        <end position="96"/>
    </location>
</feature>
<feature type="region of interest" description="Disordered" evidence="6">
    <location>
        <begin position="206"/>
        <end position="233"/>
    </location>
</feature>
<feature type="region of interest" description="Disordered" evidence="6">
    <location>
        <begin position="538"/>
        <end position="570"/>
    </location>
</feature>
<dbReference type="InterPro" id="IPR011701">
    <property type="entry name" value="MFS"/>
</dbReference>
<feature type="transmembrane region" description="Helical" evidence="7">
    <location>
        <begin position="461"/>
        <end position="479"/>
    </location>
</feature>
<feature type="compositionally biased region" description="Basic and acidic residues" evidence="6">
    <location>
        <begin position="206"/>
        <end position="221"/>
    </location>
</feature>
<dbReference type="AlphaFoldDB" id="A0A8B7XXN8"/>
<evidence type="ECO:0000256" key="4">
    <source>
        <dbReference type="ARBA" id="ARBA00022989"/>
    </source>
</evidence>
<feature type="transmembrane region" description="Helical" evidence="7">
    <location>
        <begin position="46"/>
        <end position="64"/>
    </location>
</feature>
<keyword evidence="9" id="KW-1185">Reference proteome</keyword>
<dbReference type="Proteomes" id="UP000694845">
    <property type="component" value="Unplaced"/>
</dbReference>
<name>A0A8B7XXN8_ACAPL</name>
<keyword evidence="2" id="KW-0813">Transport</keyword>
<evidence type="ECO:0000256" key="3">
    <source>
        <dbReference type="ARBA" id="ARBA00022692"/>
    </source>
</evidence>
<dbReference type="GO" id="GO:0005765">
    <property type="term" value="C:lysosomal membrane"/>
    <property type="evidence" value="ECO:0007669"/>
    <property type="project" value="TreeGrafter"/>
</dbReference>
<dbReference type="SUPFAM" id="SSF103473">
    <property type="entry name" value="MFS general substrate transporter"/>
    <property type="match status" value="1"/>
</dbReference>
<dbReference type="PANTHER" id="PTHR23510:SF3">
    <property type="entry name" value="MAJOR FACILITATOR SUPERFAMILY DOMAIN-CONTAINING PROTEIN 8"/>
    <property type="match status" value="1"/>
</dbReference>
<keyword evidence="4 7" id="KW-1133">Transmembrane helix</keyword>
<feature type="transmembrane region" description="Helical" evidence="7">
    <location>
        <begin position="284"/>
        <end position="305"/>
    </location>
</feature>
<evidence type="ECO:0000256" key="5">
    <source>
        <dbReference type="ARBA" id="ARBA00023136"/>
    </source>
</evidence>
<evidence type="ECO:0000256" key="1">
    <source>
        <dbReference type="ARBA" id="ARBA00004127"/>
    </source>
</evidence>
<dbReference type="GO" id="GO:0012505">
    <property type="term" value="C:endomembrane system"/>
    <property type="evidence" value="ECO:0007669"/>
    <property type="project" value="UniProtKB-SubCell"/>
</dbReference>
<evidence type="ECO:0000256" key="6">
    <source>
        <dbReference type="SAM" id="MobiDB-lite"/>
    </source>
</evidence>
<dbReference type="GO" id="GO:0022857">
    <property type="term" value="F:transmembrane transporter activity"/>
    <property type="evidence" value="ECO:0007669"/>
    <property type="project" value="InterPro"/>
</dbReference>
<accession>A0A8B7XXN8</accession>
<evidence type="ECO:0000256" key="2">
    <source>
        <dbReference type="ARBA" id="ARBA00022448"/>
    </source>
</evidence>